<feature type="transmembrane region" description="Helical" evidence="7">
    <location>
        <begin position="589"/>
        <end position="611"/>
    </location>
</feature>
<dbReference type="PANTHER" id="PTHR43652">
    <property type="entry name" value="BASIC AMINO ACID ANTIPORTER YFCC-RELATED"/>
    <property type="match status" value="1"/>
</dbReference>
<reference evidence="9" key="2">
    <citation type="submission" date="2020-09" db="EMBL/GenBank/DDBJ databases">
        <authorList>
            <person name="Sun Q."/>
            <person name="Zhou Y."/>
        </authorList>
    </citation>
    <scope>NUCLEOTIDE SEQUENCE</scope>
    <source>
        <strain evidence="9">CGMCC 1.12726</strain>
    </source>
</reference>
<dbReference type="GO" id="GO:0006813">
    <property type="term" value="P:potassium ion transport"/>
    <property type="evidence" value="ECO:0007669"/>
    <property type="project" value="InterPro"/>
</dbReference>
<dbReference type="Pfam" id="PF02080">
    <property type="entry name" value="TrkA_C"/>
    <property type="match status" value="1"/>
</dbReference>
<feature type="transmembrane region" description="Helical" evidence="7">
    <location>
        <begin position="552"/>
        <end position="568"/>
    </location>
</feature>
<evidence type="ECO:0000256" key="3">
    <source>
        <dbReference type="ARBA" id="ARBA00022692"/>
    </source>
</evidence>
<keyword evidence="6 7" id="KW-0472">Membrane</keyword>
<feature type="transmembrane region" description="Helical" evidence="7">
    <location>
        <begin position="474"/>
        <end position="496"/>
    </location>
</feature>
<dbReference type="Gene3D" id="3.30.70.1450">
    <property type="entry name" value="Regulator of K+ conductance, C-terminal domain"/>
    <property type="match status" value="2"/>
</dbReference>
<dbReference type="PANTHER" id="PTHR43652:SF2">
    <property type="entry name" value="BASIC AMINO ACID ANTIPORTER YFCC-RELATED"/>
    <property type="match status" value="1"/>
</dbReference>
<comment type="subcellular location">
    <subcellularLocation>
        <location evidence="1">Membrane</location>
        <topology evidence="1">Multi-pass membrane protein</topology>
    </subcellularLocation>
</comment>
<name>A0A917CFQ0_9GAMM</name>
<proteinExistence type="predicted"/>
<dbReference type="InterPro" id="IPR036721">
    <property type="entry name" value="RCK_C_sf"/>
</dbReference>
<dbReference type="Pfam" id="PF03600">
    <property type="entry name" value="CitMHS"/>
    <property type="match status" value="1"/>
</dbReference>
<dbReference type="AlphaFoldDB" id="A0A917CFQ0"/>
<evidence type="ECO:0000313" key="9">
    <source>
        <dbReference type="EMBL" id="GGF87082.1"/>
    </source>
</evidence>
<gene>
    <name evidence="9" type="primary">sac1</name>
    <name evidence="9" type="ORF">GCM10010960_06240</name>
</gene>
<evidence type="ECO:0000313" key="10">
    <source>
        <dbReference type="Proteomes" id="UP000632858"/>
    </source>
</evidence>
<dbReference type="InterPro" id="IPR006037">
    <property type="entry name" value="RCK_C"/>
</dbReference>
<dbReference type="InterPro" id="IPR051679">
    <property type="entry name" value="DASS-Related_Transporters"/>
</dbReference>
<keyword evidence="10" id="KW-1185">Reference proteome</keyword>
<dbReference type="InterPro" id="IPR004680">
    <property type="entry name" value="Cit_transptr-like_dom"/>
</dbReference>
<keyword evidence="5 7" id="KW-1133">Transmembrane helix</keyword>
<organism evidence="9 10">
    <name type="scientific">Arenimonas maotaiensis</name>
    <dbReference type="NCBI Taxonomy" id="1446479"/>
    <lineage>
        <taxon>Bacteria</taxon>
        <taxon>Pseudomonadati</taxon>
        <taxon>Pseudomonadota</taxon>
        <taxon>Gammaproteobacteria</taxon>
        <taxon>Lysobacterales</taxon>
        <taxon>Lysobacteraceae</taxon>
        <taxon>Arenimonas</taxon>
    </lineage>
</organism>
<comment type="caution">
    <text evidence="9">The sequence shown here is derived from an EMBL/GenBank/DDBJ whole genome shotgun (WGS) entry which is preliminary data.</text>
</comment>
<evidence type="ECO:0000256" key="6">
    <source>
        <dbReference type="ARBA" id="ARBA00023136"/>
    </source>
</evidence>
<feature type="transmembrane region" description="Helical" evidence="7">
    <location>
        <begin position="137"/>
        <end position="159"/>
    </location>
</feature>
<evidence type="ECO:0000259" key="8">
    <source>
        <dbReference type="PROSITE" id="PS51202"/>
    </source>
</evidence>
<dbReference type="PROSITE" id="PS51202">
    <property type="entry name" value="RCK_C"/>
    <property type="match status" value="2"/>
</dbReference>
<dbReference type="GO" id="GO:0008324">
    <property type="term" value="F:monoatomic cation transmembrane transporter activity"/>
    <property type="evidence" value="ECO:0007669"/>
    <property type="project" value="InterPro"/>
</dbReference>
<dbReference type="EMBL" id="BMFO01000001">
    <property type="protein sequence ID" value="GGF87082.1"/>
    <property type="molecule type" value="Genomic_DNA"/>
</dbReference>
<dbReference type="Proteomes" id="UP000632858">
    <property type="component" value="Unassembled WGS sequence"/>
</dbReference>
<dbReference type="RefSeq" id="WP_188447644.1">
    <property type="nucleotide sequence ID" value="NZ_BMFO01000001.1"/>
</dbReference>
<accession>A0A917CFQ0</accession>
<feature type="transmembrane region" description="Helical" evidence="7">
    <location>
        <begin position="190"/>
        <end position="208"/>
    </location>
</feature>
<keyword evidence="2" id="KW-0813">Transport</keyword>
<feature type="transmembrane region" description="Helical" evidence="7">
    <location>
        <begin position="34"/>
        <end position="50"/>
    </location>
</feature>
<dbReference type="GO" id="GO:0005886">
    <property type="term" value="C:plasma membrane"/>
    <property type="evidence" value="ECO:0007669"/>
    <property type="project" value="TreeGrafter"/>
</dbReference>
<feature type="domain" description="RCK C-terminal" evidence="8">
    <location>
        <begin position="321"/>
        <end position="406"/>
    </location>
</feature>
<reference evidence="9" key="1">
    <citation type="journal article" date="2014" name="Int. J. Syst. Evol. Microbiol.">
        <title>Complete genome sequence of Corynebacterium casei LMG S-19264T (=DSM 44701T), isolated from a smear-ripened cheese.</title>
        <authorList>
            <consortium name="US DOE Joint Genome Institute (JGI-PGF)"/>
            <person name="Walter F."/>
            <person name="Albersmeier A."/>
            <person name="Kalinowski J."/>
            <person name="Ruckert C."/>
        </authorList>
    </citation>
    <scope>NUCLEOTIDE SEQUENCE</scope>
    <source>
        <strain evidence="9">CGMCC 1.12726</strain>
    </source>
</reference>
<evidence type="ECO:0000256" key="7">
    <source>
        <dbReference type="SAM" id="Phobius"/>
    </source>
</evidence>
<sequence>MHSPLVLTQDMMIVLGLTGFIIAMLMFERIRADAASLVVLVMLGFTGIVSEQELFKGFAGDAVISVIASMILSTSLDRTGALNRLAGWLLRRAKGVEQRLLLLTSAFAGGMSGFMQNPAVTSLFLPVASRLSSRTGLGLGQLLFPIAAAIVLGGQLTMIGNSPLMLLNDLLQSANSNLPSGVATLEKLPMFQPLPIGLLLLGIGLLYFRFRKYLWFSETAGSNVSPATPERYFADAYGIDGDVFELTVTAGSPLVGMSVGDAEAEVGAPLFLALFAGNESRMAPPADERLWVGSVIGVMGSQEFVQAYARAKQLKFSQRLRVLGDLFNPAHSGISEAVIPTNSPFVGRTQAELRLRKRFGISLLAINRDKQILRRNIRNLPIRSGDILVFHSNWTDLSQAGGNRDFVVITDFPKDEQRPHKLRVALGIFAISMLLALSTLVPLPVALMAGAVAMVVTGVLNMDEAYASVSWKTVFTMACLIPLGIAMDSTGAANWLAQQTIERLGDGVPDWLIQTCLALFTTCLALVIGNVGATVVMVPMAVNIALAADGSPMAYAFLAALCASNNFISHSNPVISMITGPAGYRAGELWRNGLPITLLYLLVSVLSVNLMF</sequence>
<feature type="transmembrane region" description="Helical" evidence="7">
    <location>
        <begin position="6"/>
        <end position="27"/>
    </location>
</feature>
<evidence type="ECO:0000256" key="5">
    <source>
        <dbReference type="ARBA" id="ARBA00022989"/>
    </source>
</evidence>
<keyword evidence="3 7" id="KW-0812">Transmembrane</keyword>
<dbReference type="SUPFAM" id="SSF116726">
    <property type="entry name" value="TrkA C-terminal domain-like"/>
    <property type="match status" value="2"/>
</dbReference>
<feature type="transmembrane region" description="Helical" evidence="7">
    <location>
        <begin position="424"/>
        <end position="454"/>
    </location>
</feature>
<protein>
    <submittedName>
        <fullName evidence="9">Cation transporter</fullName>
    </submittedName>
</protein>
<feature type="domain" description="RCK C-terminal" evidence="8">
    <location>
        <begin position="231"/>
        <end position="314"/>
    </location>
</feature>
<evidence type="ECO:0000256" key="1">
    <source>
        <dbReference type="ARBA" id="ARBA00004141"/>
    </source>
</evidence>
<evidence type="ECO:0000256" key="2">
    <source>
        <dbReference type="ARBA" id="ARBA00022448"/>
    </source>
</evidence>
<evidence type="ECO:0000256" key="4">
    <source>
        <dbReference type="ARBA" id="ARBA00022737"/>
    </source>
</evidence>
<keyword evidence="4" id="KW-0677">Repeat</keyword>
<feature type="transmembrane region" description="Helical" evidence="7">
    <location>
        <begin position="517"/>
        <end position="546"/>
    </location>
</feature>